<dbReference type="Pfam" id="PF00557">
    <property type="entry name" value="Peptidase_M24"/>
    <property type="match status" value="1"/>
</dbReference>
<evidence type="ECO:0000256" key="1">
    <source>
        <dbReference type="SAM" id="MobiDB-lite"/>
    </source>
</evidence>
<protein>
    <submittedName>
        <fullName evidence="3">Dimethylsulfoniopropionate lyase DddP</fullName>
    </submittedName>
</protein>
<dbReference type="InterPro" id="IPR029149">
    <property type="entry name" value="Creatin/AminoP/Spt16_N"/>
</dbReference>
<dbReference type="SUPFAM" id="SSF55920">
    <property type="entry name" value="Creatinase/aminopeptidase"/>
    <property type="match status" value="1"/>
</dbReference>
<dbReference type="GO" id="GO:0016829">
    <property type="term" value="F:lyase activity"/>
    <property type="evidence" value="ECO:0007669"/>
    <property type="project" value="UniProtKB-KW"/>
</dbReference>
<feature type="compositionally biased region" description="Basic residues" evidence="1">
    <location>
        <begin position="1"/>
        <end position="10"/>
    </location>
</feature>
<proteinExistence type="predicted"/>
<evidence type="ECO:0000259" key="2">
    <source>
        <dbReference type="Pfam" id="PF00557"/>
    </source>
</evidence>
<dbReference type="SUPFAM" id="SSF53092">
    <property type="entry name" value="Creatinase/prolidase N-terminal domain"/>
    <property type="match status" value="1"/>
</dbReference>
<dbReference type="InterPro" id="IPR036005">
    <property type="entry name" value="Creatinase/aminopeptidase-like"/>
</dbReference>
<dbReference type="PANTHER" id="PTHR46112">
    <property type="entry name" value="AMINOPEPTIDASE"/>
    <property type="match status" value="1"/>
</dbReference>
<evidence type="ECO:0000313" key="3">
    <source>
        <dbReference type="EMBL" id="RLK08410.1"/>
    </source>
</evidence>
<dbReference type="AlphaFoldDB" id="A0A497ZIA1"/>
<dbReference type="InterPro" id="IPR050659">
    <property type="entry name" value="Peptidase_M24B"/>
</dbReference>
<keyword evidence="3" id="KW-0456">Lyase</keyword>
<feature type="region of interest" description="Disordered" evidence="1">
    <location>
        <begin position="1"/>
        <end position="26"/>
    </location>
</feature>
<dbReference type="EMBL" id="RCCT01000002">
    <property type="protein sequence ID" value="RLK08410.1"/>
    <property type="molecule type" value="Genomic_DNA"/>
</dbReference>
<evidence type="ECO:0000313" key="4">
    <source>
        <dbReference type="Proteomes" id="UP000271700"/>
    </source>
</evidence>
<dbReference type="NCBIfam" id="NF043017">
    <property type="entry name" value="DimsulpropLyDddP"/>
    <property type="match status" value="1"/>
</dbReference>
<dbReference type="Gene3D" id="3.40.350.10">
    <property type="entry name" value="Creatinase/prolidase N-terminal domain"/>
    <property type="match status" value="1"/>
</dbReference>
<dbReference type="RefSeq" id="WP_120981183.1">
    <property type="nucleotide sequence ID" value="NZ_RCCT01000002.1"/>
</dbReference>
<keyword evidence="4" id="KW-1185">Reference proteome</keyword>
<name>A0A497ZIA1_9RHOB</name>
<organism evidence="3 4">
    <name type="scientific">Ruegeria conchae</name>
    <dbReference type="NCBI Taxonomy" id="981384"/>
    <lineage>
        <taxon>Bacteria</taxon>
        <taxon>Pseudomonadati</taxon>
        <taxon>Pseudomonadota</taxon>
        <taxon>Alphaproteobacteria</taxon>
        <taxon>Rhodobacterales</taxon>
        <taxon>Roseobacteraceae</taxon>
        <taxon>Ruegeria</taxon>
    </lineage>
</organism>
<reference evidence="3 4" key="1">
    <citation type="submission" date="2018-10" db="EMBL/GenBank/DDBJ databases">
        <title>Genomic Encyclopedia of Archaeal and Bacterial Type Strains, Phase II (KMG-II): from individual species to whole genera.</title>
        <authorList>
            <person name="Goeker M."/>
        </authorList>
    </citation>
    <scope>NUCLEOTIDE SEQUENCE [LARGE SCALE GENOMIC DNA]</scope>
    <source>
        <strain evidence="3 4">DSM 29317</strain>
    </source>
</reference>
<dbReference type="Gene3D" id="3.90.230.10">
    <property type="entry name" value="Creatinase/methionine aminopeptidase superfamily"/>
    <property type="match status" value="1"/>
</dbReference>
<feature type="domain" description="Peptidase M24" evidence="2">
    <location>
        <begin position="215"/>
        <end position="428"/>
    </location>
</feature>
<dbReference type="OrthoDB" id="9803194at2"/>
<sequence length="448" mass="50030">MNTHYSHRRKIDPSQGVRLGDGTANDGDRVEIGPTALAHAEWREAGLALPDLTEMRKARHQRLTDAIVARGYGGLLMFDPLNIRYATDTTNMQLWNTHNPFRACLLCADGYMVLWDYKNAPFLAEYNPLVRESRSGADMFYFARGDRIGPAADAFAAEVADLLATHAPGYTQIGIDKIQPAGLDAIRRAGLEYRDGEEVTERTRGIKTEHELRAMRCAIHSCERSMAAMEEFARAEIPKGGVTEDDVWAVLHAENIKRGGEWIETRLLTSGPRTNPWFQECGPRVIAENEILAFDTDLIGPYGICADLSRTWWIGDELAPKHMRESYAEAVEHIRYNTALLRPGLHMEELTRSLHVLQDKYQALKYSSPMHGVGLCDEWPLIAYPDRLVDGAFDAILEPGLTLCVEALVGEVGGDHMVKLEDQGVVTESGFETISTYPLDKRLMGETA</sequence>
<dbReference type="PANTHER" id="PTHR46112:SF2">
    <property type="entry name" value="XAA-PRO AMINOPEPTIDASE P-RELATED"/>
    <property type="match status" value="1"/>
</dbReference>
<dbReference type="CDD" id="cd01066">
    <property type="entry name" value="APP_MetAP"/>
    <property type="match status" value="1"/>
</dbReference>
<dbReference type="InterPro" id="IPR050020">
    <property type="entry name" value="DddP"/>
</dbReference>
<gene>
    <name evidence="3" type="ORF">CLV75_2085</name>
</gene>
<dbReference type="InterPro" id="IPR000994">
    <property type="entry name" value="Pept_M24"/>
</dbReference>
<dbReference type="Proteomes" id="UP000271700">
    <property type="component" value="Unassembled WGS sequence"/>
</dbReference>
<accession>A0A497ZIA1</accession>
<comment type="caution">
    <text evidence="3">The sequence shown here is derived from an EMBL/GenBank/DDBJ whole genome shotgun (WGS) entry which is preliminary data.</text>
</comment>